<comment type="caution">
    <text evidence="1">The sequence shown here is derived from an EMBL/GenBank/DDBJ whole genome shotgun (WGS) entry which is preliminary data.</text>
</comment>
<evidence type="ECO:0000313" key="2">
    <source>
        <dbReference type="Proteomes" id="UP001549164"/>
    </source>
</evidence>
<evidence type="ECO:0008006" key="3">
    <source>
        <dbReference type="Google" id="ProtNLM"/>
    </source>
</evidence>
<keyword evidence="2" id="KW-1185">Reference proteome</keyword>
<accession>A0ABV2I7B0</accession>
<sequence>MAALIGVVSANSLFETYQRYLPRTANSPLRARLRSANLYENILIEAQILFKAILKSVSGPKQDECWCLRGADLF</sequence>
<dbReference type="EMBL" id="JBEPLY010000001">
    <property type="protein sequence ID" value="MET3598494.1"/>
    <property type="molecule type" value="Genomic_DNA"/>
</dbReference>
<reference evidence="1 2" key="1">
    <citation type="submission" date="2024-06" db="EMBL/GenBank/DDBJ databases">
        <title>Genomic Encyclopedia of Type Strains, Phase IV (KMG-IV): sequencing the most valuable type-strain genomes for metagenomic binning, comparative biology and taxonomic classification.</title>
        <authorList>
            <person name="Goeker M."/>
        </authorList>
    </citation>
    <scope>NUCLEOTIDE SEQUENCE [LARGE SCALE GENOMIC DNA]</scope>
    <source>
        <strain evidence="1 2">DSM 28102</strain>
    </source>
</reference>
<dbReference type="RefSeq" id="WP_354432901.1">
    <property type="nucleotide sequence ID" value="NZ_JBEPLY010000001.1"/>
</dbReference>
<protein>
    <recommendedName>
        <fullName evidence="3">Tn3 transposase DDE domain-containing protein</fullName>
    </recommendedName>
</protein>
<evidence type="ECO:0000313" key="1">
    <source>
        <dbReference type="EMBL" id="MET3598494.1"/>
    </source>
</evidence>
<organism evidence="1 2">
    <name type="scientific">Martelella mangrovi</name>
    <dbReference type="NCBI Taxonomy" id="1397477"/>
    <lineage>
        <taxon>Bacteria</taxon>
        <taxon>Pseudomonadati</taxon>
        <taxon>Pseudomonadota</taxon>
        <taxon>Alphaproteobacteria</taxon>
        <taxon>Hyphomicrobiales</taxon>
        <taxon>Aurantimonadaceae</taxon>
        <taxon>Martelella</taxon>
    </lineage>
</organism>
<gene>
    <name evidence="1" type="ORF">ABID12_000415</name>
</gene>
<dbReference type="Proteomes" id="UP001549164">
    <property type="component" value="Unassembled WGS sequence"/>
</dbReference>
<name>A0ABV2I7B0_9HYPH</name>
<proteinExistence type="predicted"/>